<dbReference type="PANTHER" id="PTHR33941:SF11">
    <property type="entry name" value="BACTERIAL MICROCOMPARTMENT SHELL PROTEIN PDUJ"/>
    <property type="match status" value="1"/>
</dbReference>
<name>A0A4Y7R9P5_9FIRM</name>
<dbReference type="AlphaFoldDB" id="A0A4Y7R9P5"/>
<protein>
    <submittedName>
        <fullName evidence="5">Propanediol utilization protein PduA</fullName>
    </submittedName>
</protein>
<dbReference type="Pfam" id="PF00936">
    <property type="entry name" value="BMC"/>
    <property type="match status" value="1"/>
</dbReference>
<dbReference type="SMART" id="SM00877">
    <property type="entry name" value="BMC"/>
    <property type="match status" value="1"/>
</dbReference>
<evidence type="ECO:0000256" key="2">
    <source>
        <dbReference type="ARBA" id="ARBA00024446"/>
    </source>
</evidence>
<gene>
    <name evidence="5" type="primary">pduA_1</name>
    <name evidence="5" type="ORF">Psch_02454</name>
</gene>
<dbReference type="Proteomes" id="UP000298324">
    <property type="component" value="Unassembled WGS sequence"/>
</dbReference>
<reference evidence="5 6" key="1">
    <citation type="journal article" date="2018" name="Environ. Microbiol.">
        <title>Novel energy conservation strategies and behaviour of Pelotomaculum schinkii driving syntrophic propionate catabolism.</title>
        <authorList>
            <person name="Hidalgo-Ahumada C.A.P."/>
            <person name="Nobu M.K."/>
            <person name="Narihiro T."/>
            <person name="Tamaki H."/>
            <person name="Liu W.T."/>
            <person name="Kamagata Y."/>
            <person name="Stams A.J.M."/>
            <person name="Imachi H."/>
            <person name="Sousa D.Z."/>
        </authorList>
    </citation>
    <scope>NUCLEOTIDE SEQUENCE [LARGE SCALE GENOMIC DNA]</scope>
    <source>
        <strain evidence="5 6">HH</strain>
    </source>
</reference>
<keyword evidence="6" id="KW-1185">Reference proteome</keyword>
<dbReference type="GO" id="GO:0031469">
    <property type="term" value="C:bacterial microcompartment"/>
    <property type="evidence" value="ECO:0007669"/>
    <property type="project" value="UniProtKB-SubCell"/>
</dbReference>
<dbReference type="InterPro" id="IPR013087">
    <property type="entry name" value="Znf_C2H2_type"/>
</dbReference>
<dbReference type="PANTHER" id="PTHR33941">
    <property type="entry name" value="PROPANEDIOL UTILIZATION PROTEIN PDUA"/>
    <property type="match status" value="1"/>
</dbReference>
<comment type="subcellular location">
    <subcellularLocation>
        <location evidence="1">Bacterial microcompartment</location>
    </subcellularLocation>
</comment>
<dbReference type="InterPro" id="IPR037233">
    <property type="entry name" value="CcmK-like_sf"/>
</dbReference>
<dbReference type="InterPro" id="IPR044872">
    <property type="entry name" value="CcmK/CsoS1_BMC"/>
</dbReference>
<dbReference type="Gene3D" id="3.30.70.1710">
    <property type="match status" value="1"/>
</dbReference>
<keyword evidence="2" id="KW-1283">Bacterial microcompartment</keyword>
<proteinExistence type="inferred from homology"/>
<dbReference type="InterPro" id="IPR050575">
    <property type="entry name" value="BMC_shell"/>
</dbReference>
<evidence type="ECO:0000259" key="4">
    <source>
        <dbReference type="PROSITE" id="PS51930"/>
    </source>
</evidence>
<dbReference type="CDD" id="cd07045">
    <property type="entry name" value="BMC_CcmK_like"/>
    <property type="match status" value="1"/>
</dbReference>
<sequence length="195" mass="20655">MSNAEALGIMEVVGLPAAIECADAAVKAANVRLIGYELTKGVGWVTVKVAGNIGAVQSAIAAGTVAASRITSVVGVLLLPRPHEEIKEMIYSPDNVYYQKTTKPEKGAVAEEPEVVAEILSEKTHAIETEIVEIVEVEPVLIDLSDKPEPVNAISSSDSKPATRKATCNLCGDPICPRGKGDPHKDCIHYGEVER</sequence>
<dbReference type="RefSeq" id="WP_282432463.1">
    <property type="nucleotide sequence ID" value="NZ_QFGA01000002.1"/>
</dbReference>
<evidence type="ECO:0000313" key="6">
    <source>
        <dbReference type="Proteomes" id="UP000298324"/>
    </source>
</evidence>
<organism evidence="5 6">
    <name type="scientific">Pelotomaculum schinkii</name>
    <dbReference type="NCBI Taxonomy" id="78350"/>
    <lineage>
        <taxon>Bacteria</taxon>
        <taxon>Bacillati</taxon>
        <taxon>Bacillota</taxon>
        <taxon>Clostridia</taxon>
        <taxon>Eubacteriales</taxon>
        <taxon>Desulfotomaculaceae</taxon>
        <taxon>Pelotomaculum</taxon>
    </lineage>
</organism>
<dbReference type="PROSITE" id="PS51930">
    <property type="entry name" value="BMC_2"/>
    <property type="match status" value="1"/>
</dbReference>
<feature type="domain" description="BMC" evidence="4">
    <location>
        <begin position="6"/>
        <end position="91"/>
    </location>
</feature>
<dbReference type="EMBL" id="QFGA01000002">
    <property type="protein sequence ID" value="TEB05413.1"/>
    <property type="molecule type" value="Genomic_DNA"/>
</dbReference>
<dbReference type="SUPFAM" id="SSF143414">
    <property type="entry name" value="CcmK-like"/>
    <property type="match status" value="1"/>
</dbReference>
<evidence type="ECO:0000256" key="3">
    <source>
        <dbReference type="PROSITE-ProRule" id="PRU01278"/>
    </source>
</evidence>
<accession>A0A4Y7R9P5</accession>
<dbReference type="PROSITE" id="PS00028">
    <property type="entry name" value="ZINC_FINGER_C2H2_1"/>
    <property type="match status" value="1"/>
</dbReference>
<dbReference type="InterPro" id="IPR000249">
    <property type="entry name" value="BMC_dom"/>
</dbReference>
<evidence type="ECO:0000256" key="1">
    <source>
        <dbReference type="ARBA" id="ARBA00024322"/>
    </source>
</evidence>
<comment type="caution">
    <text evidence="5">The sequence shown here is derived from an EMBL/GenBank/DDBJ whole genome shotgun (WGS) entry which is preliminary data.</text>
</comment>
<comment type="similarity">
    <text evidence="3">Belongs to the bacterial microcompartments protein family.</text>
</comment>
<evidence type="ECO:0000313" key="5">
    <source>
        <dbReference type="EMBL" id="TEB05413.1"/>
    </source>
</evidence>